<keyword evidence="1" id="KW-0812">Transmembrane</keyword>
<keyword evidence="1" id="KW-0472">Membrane</keyword>
<feature type="transmembrane region" description="Helical" evidence="1">
    <location>
        <begin position="156"/>
        <end position="174"/>
    </location>
</feature>
<organism evidence="2 3">
    <name type="scientific">Immersiella caudata</name>
    <dbReference type="NCBI Taxonomy" id="314043"/>
    <lineage>
        <taxon>Eukaryota</taxon>
        <taxon>Fungi</taxon>
        <taxon>Dikarya</taxon>
        <taxon>Ascomycota</taxon>
        <taxon>Pezizomycotina</taxon>
        <taxon>Sordariomycetes</taxon>
        <taxon>Sordariomycetidae</taxon>
        <taxon>Sordariales</taxon>
        <taxon>Lasiosphaeriaceae</taxon>
        <taxon>Immersiella</taxon>
    </lineage>
</organism>
<keyword evidence="3" id="KW-1185">Reference proteome</keyword>
<proteinExistence type="predicted"/>
<feature type="transmembrane region" description="Helical" evidence="1">
    <location>
        <begin position="117"/>
        <end position="136"/>
    </location>
</feature>
<feature type="transmembrane region" description="Helical" evidence="1">
    <location>
        <begin position="56"/>
        <end position="77"/>
    </location>
</feature>
<name>A0AA39U6F2_9PEZI</name>
<evidence type="ECO:0000313" key="3">
    <source>
        <dbReference type="Proteomes" id="UP001175000"/>
    </source>
</evidence>
<sequence length="195" mass="21911">MELTVSELTLVDSVHWHFHVIKHSLLILLTCWNIGAVVQVWSTLGLLYGHRQEDTGFMSAMVVGLVVALAVFCYKWFMLIMNRNVSPRGTRGSIGPLLPFAGWVACMERPILVGSPFWVLVLTVNVTFHYAAFAWWRTVTLGASRLPVLEGGLAAVNAQLLWMFYLVLVVLTAYQFGVARSSGYEQLWSLSIYFP</sequence>
<dbReference type="AlphaFoldDB" id="A0AA39U6F2"/>
<protein>
    <submittedName>
        <fullName evidence="2">Uncharacterized protein</fullName>
    </submittedName>
</protein>
<dbReference type="Proteomes" id="UP001175000">
    <property type="component" value="Unassembled WGS sequence"/>
</dbReference>
<feature type="transmembrane region" description="Helical" evidence="1">
    <location>
        <begin position="25"/>
        <end position="44"/>
    </location>
</feature>
<accession>A0AA39U6F2</accession>
<evidence type="ECO:0000313" key="2">
    <source>
        <dbReference type="EMBL" id="KAK0611940.1"/>
    </source>
</evidence>
<dbReference type="EMBL" id="JAULSU010000007">
    <property type="protein sequence ID" value="KAK0611940.1"/>
    <property type="molecule type" value="Genomic_DNA"/>
</dbReference>
<comment type="caution">
    <text evidence="2">The sequence shown here is derived from an EMBL/GenBank/DDBJ whole genome shotgun (WGS) entry which is preliminary data.</text>
</comment>
<gene>
    <name evidence="2" type="ORF">B0T14DRAFT_571788</name>
</gene>
<evidence type="ECO:0000256" key="1">
    <source>
        <dbReference type="SAM" id="Phobius"/>
    </source>
</evidence>
<reference evidence="2" key="1">
    <citation type="submission" date="2023-06" db="EMBL/GenBank/DDBJ databases">
        <title>Genome-scale phylogeny and comparative genomics of the fungal order Sordariales.</title>
        <authorList>
            <consortium name="Lawrence Berkeley National Laboratory"/>
            <person name="Hensen N."/>
            <person name="Bonometti L."/>
            <person name="Westerberg I."/>
            <person name="Brannstrom I.O."/>
            <person name="Guillou S."/>
            <person name="Cros-Aarteil S."/>
            <person name="Calhoun S."/>
            <person name="Haridas S."/>
            <person name="Kuo A."/>
            <person name="Mondo S."/>
            <person name="Pangilinan J."/>
            <person name="Riley R."/>
            <person name="Labutti K."/>
            <person name="Andreopoulos B."/>
            <person name="Lipzen A."/>
            <person name="Chen C."/>
            <person name="Yanf M."/>
            <person name="Daum C."/>
            <person name="Ng V."/>
            <person name="Clum A."/>
            <person name="Steindorff A."/>
            <person name="Ohm R."/>
            <person name="Martin F."/>
            <person name="Silar P."/>
            <person name="Natvig D."/>
            <person name="Lalanne C."/>
            <person name="Gautier V."/>
            <person name="Ament-Velasquez S.L."/>
            <person name="Kruys A."/>
            <person name="Hutchinson M.I."/>
            <person name="Powell A.J."/>
            <person name="Barry K."/>
            <person name="Miller A.N."/>
            <person name="Grigoriev I.V."/>
            <person name="Debuchy R."/>
            <person name="Gladieux P."/>
            <person name="Thoren M.H."/>
            <person name="Johannesson H."/>
        </authorList>
    </citation>
    <scope>NUCLEOTIDE SEQUENCE</scope>
    <source>
        <strain evidence="2">CBS 606.72</strain>
    </source>
</reference>
<keyword evidence="1" id="KW-1133">Transmembrane helix</keyword>